<evidence type="ECO:0000259" key="2">
    <source>
        <dbReference type="Pfam" id="PF11268"/>
    </source>
</evidence>
<evidence type="ECO:0000256" key="1">
    <source>
        <dbReference type="SAM" id="MobiDB-lite"/>
    </source>
</evidence>
<dbReference type="OrthoDB" id="5180791at2"/>
<keyword evidence="4" id="KW-1185">Reference proteome</keyword>
<gene>
    <name evidence="3" type="ORF">F8O04_07395</name>
</gene>
<dbReference type="Proteomes" id="UP000431744">
    <property type="component" value="Unassembled WGS sequence"/>
</dbReference>
<protein>
    <submittedName>
        <fullName evidence="3">DUF3071 domain-containing protein</fullName>
    </submittedName>
</protein>
<dbReference type="InterPro" id="IPR047682">
    <property type="entry name" value="SepH-like"/>
</dbReference>
<evidence type="ECO:0000313" key="4">
    <source>
        <dbReference type="Proteomes" id="UP000431744"/>
    </source>
</evidence>
<comment type="caution">
    <text evidence="3">The sequence shown here is derived from an EMBL/GenBank/DDBJ whole genome shotgun (WGS) entry which is preliminary data.</text>
</comment>
<dbReference type="EMBL" id="WBJY01000001">
    <property type="protein sequence ID" value="KAB1650030.1"/>
    <property type="molecule type" value="Genomic_DNA"/>
</dbReference>
<feature type="compositionally biased region" description="Polar residues" evidence="1">
    <location>
        <begin position="11"/>
        <end position="29"/>
    </location>
</feature>
<feature type="region of interest" description="Disordered" evidence="1">
    <location>
        <begin position="1"/>
        <end position="58"/>
    </location>
</feature>
<dbReference type="NCBIfam" id="NF040712">
    <property type="entry name" value="SepH"/>
    <property type="match status" value="1"/>
</dbReference>
<evidence type="ECO:0000313" key="3">
    <source>
        <dbReference type="EMBL" id="KAB1650030.1"/>
    </source>
</evidence>
<feature type="domain" description="DUF3071" evidence="2">
    <location>
        <begin position="91"/>
        <end position="254"/>
    </location>
</feature>
<dbReference type="AlphaFoldDB" id="A0A6H9WV01"/>
<sequence>MQECNSMRACSPSTQFATVTRPGSRSILRTPSCPPARGASRRQQGRLGGAPGRHRRIRPAPCDAVANQASQWRRHDVAVASTQGPARKTDMQELRFIAADDAALIVSDEAGEQYRVIVDDALRDALRPRPHVRAEAPRVAPREIQQLIRSGRTVDEVIELTGAERSDVERFEGPVRAERAHIVNQARLVRVRVQPDADPLDPDAATFGSVIDDRLEALGAASIEWDAWKDPEEGWRIGLEFAVEGISRDALWAYDPRARALSPRNPAAVTLSQQGELSSLQAPRLRAVEPELPDFAGSLHEPGETQPTDPASQAASSGPEARNGESPVPSRASDPRGAGWVGAAVADIGQQRTDSPRDETADLLEQLRRRRGERTHQPFEEFDDETGDPLDAAHGELGDGVEPDGGELRPAAPSTVTSLSSVRERSNRTREGTSTMGLDDTGAEADETPGTEGSGPDEAVAPPTGAGRVRAVDVPLDGFETSDDSPRHSSRTALVGRGTTGPVSRKRGRASLPSWDEIVFGTRSDD</sequence>
<proteinExistence type="predicted"/>
<organism evidence="3 4">
    <name type="scientific">Pseudoclavibacter endophyticus</name>
    <dbReference type="NCBI Taxonomy" id="1778590"/>
    <lineage>
        <taxon>Bacteria</taxon>
        <taxon>Bacillati</taxon>
        <taxon>Actinomycetota</taxon>
        <taxon>Actinomycetes</taxon>
        <taxon>Micrococcales</taxon>
        <taxon>Microbacteriaceae</taxon>
        <taxon>Pseudoclavibacter</taxon>
    </lineage>
</organism>
<feature type="compositionally biased region" description="Polar residues" evidence="1">
    <location>
        <begin position="305"/>
        <end position="316"/>
    </location>
</feature>
<dbReference type="Pfam" id="PF11268">
    <property type="entry name" value="DUF3071"/>
    <property type="match status" value="1"/>
</dbReference>
<dbReference type="InterPro" id="IPR021421">
    <property type="entry name" value="DUF3071"/>
</dbReference>
<name>A0A6H9WV01_9MICO</name>
<feature type="compositionally biased region" description="Basic and acidic residues" evidence="1">
    <location>
        <begin position="422"/>
        <end position="431"/>
    </location>
</feature>
<reference evidence="3 4" key="1">
    <citation type="submission" date="2019-09" db="EMBL/GenBank/DDBJ databases">
        <title>Phylogeny of genus Pseudoclavibacter and closely related genus.</title>
        <authorList>
            <person name="Li Y."/>
        </authorList>
    </citation>
    <scope>NUCLEOTIDE SEQUENCE [LARGE SCALE GENOMIC DNA]</scope>
    <source>
        <strain evidence="3 4">EGI 60007</strain>
    </source>
</reference>
<accession>A0A6H9WV01</accession>
<feature type="region of interest" description="Disordered" evidence="1">
    <location>
        <begin position="294"/>
        <end position="526"/>
    </location>
</feature>